<comment type="caution">
    <text evidence="3">The sequence shown here is derived from an EMBL/GenBank/DDBJ whole genome shotgun (WGS) entry which is preliminary data.</text>
</comment>
<gene>
    <name evidence="3" type="ORF">GGR21_003356</name>
</gene>
<dbReference type="Pfam" id="PF00293">
    <property type="entry name" value="NUDIX"/>
    <property type="match status" value="1"/>
</dbReference>
<dbReference type="PANTHER" id="PTHR10885:SF0">
    <property type="entry name" value="ISOPENTENYL-DIPHOSPHATE DELTA-ISOMERASE"/>
    <property type="match status" value="1"/>
</dbReference>
<dbReference type="AlphaFoldDB" id="A0A840CRZ5"/>
<dbReference type="PANTHER" id="PTHR10885">
    <property type="entry name" value="ISOPENTENYL-DIPHOSPHATE DELTA-ISOMERASE"/>
    <property type="match status" value="1"/>
</dbReference>
<dbReference type="EMBL" id="JACIEP010000014">
    <property type="protein sequence ID" value="MBB4037439.1"/>
    <property type="molecule type" value="Genomic_DNA"/>
</dbReference>
<evidence type="ECO:0000256" key="1">
    <source>
        <dbReference type="ARBA" id="ARBA00022801"/>
    </source>
</evidence>
<sequence>MQEEIFPLVDEDGNITGQAPRSVCHNGSKLLHPVIHLHIFNSKGQLFLQKRSPLKDVQPNRWDSSVAGHIDMNESAVEAALREASEELGLSDIRPHFITKYIIETDNERELSYCFYTIYNGDFELNKEELSDGRFWKLSEIEASLAKDIFTTNFELDFNNFLYKGLNGLENNINRQE</sequence>
<dbReference type="Gene3D" id="3.90.79.10">
    <property type="entry name" value="Nucleoside Triphosphate Pyrophosphohydrolase"/>
    <property type="match status" value="1"/>
</dbReference>
<accession>A0A840CRZ5</accession>
<dbReference type="InterPro" id="IPR015797">
    <property type="entry name" value="NUDIX_hydrolase-like_dom_sf"/>
</dbReference>
<reference evidence="3 4" key="1">
    <citation type="submission" date="2020-08" db="EMBL/GenBank/DDBJ databases">
        <title>Genomic Encyclopedia of Type Strains, Phase IV (KMG-IV): sequencing the most valuable type-strain genomes for metagenomic binning, comparative biology and taxonomic classification.</title>
        <authorList>
            <person name="Goeker M."/>
        </authorList>
    </citation>
    <scope>NUCLEOTIDE SEQUENCE [LARGE SCALE GENOMIC DNA]</scope>
    <source>
        <strain evidence="3 4">DSM 104969</strain>
    </source>
</reference>
<dbReference type="CDD" id="cd04692">
    <property type="entry name" value="NUDIX_Hydrolase"/>
    <property type="match status" value="1"/>
</dbReference>
<dbReference type="InterPro" id="IPR000086">
    <property type="entry name" value="NUDIX_hydrolase_dom"/>
</dbReference>
<evidence type="ECO:0000259" key="2">
    <source>
        <dbReference type="PROSITE" id="PS51462"/>
    </source>
</evidence>
<evidence type="ECO:0000313" key="4">
    <source>
        <dbReference type="Proteomes" id="UP000555103"/>
    </source>
</evidence>
<proteinExistence type="predicted"/>
<organism evidence="3 4">
    <name type="scientific">Dysgonomonas hofstadii</name>
    <dbReference type="NCBI Taxonomy" id="637886"/>
    <lineage>
        <taxon>Bacteria</taxon>
        <taxon>Pseudomonadati</taxon>
        <taxon>Bacteroidota</taxon>
        <taxon>Bacteroidia</taxon>
        <taxon>Bacteroidales</taxon>
        <taxon>Dysgonomonadaceae</taxon>
        <taxon>Dysgonomonas</taxon>
    </lineage>
</organism>
<dbReference type="RefSeq" id="WP_183308286.1">
    <property type="nucleotide sequence ID" value="NZ_JACIEP010000014.1"/>
</dbReference>
<dbReference type="PROSITE" id="PS51462">
    <property type="entry name" value="NUDIX"/>
    <property type="match status" value="1"/>
</dbReference>
<keyword evidence="1" id="KW-0378">Hydrolase</keyword>
<dbReference type="GO" id="GO:0016853">
    <property type="term" value="F:isomerase activity"/>
    <property type="evidence" value="ECO:0007669"/>
    <property type="project" value="UniProtKB-KW"/>
</dbReference>
<protein>
    <submittedName>
        <fullName evidence="3">Isopentenyldiphosphate isomerase</fullName>
    </submittedName>
</protein>
<keyword evidence="4" id="KW-1185">Reference proteome</keyword>
<evidence type="ECO:0000313" key="3">
    <source>
        <dbReference type="EMBL" id="MBB4037439.1"/>
    </source>
</evidence>
<dbReference type="Proteomes" id="UP000555103">
    <property type="component" value="Unassembled WGS sequence"/>
</dbReference>
<feature type="domain" description="Nudix hydrolase" evidence="2">
    <location>
        <begin position="30"/>
        <end position="164"/>
    </location>
</feature>
<keyword evidence="3" id="KW-0413">Isomerase</keyword>
<dbReference type="InterPro" id="IPR020084">
    <property type="entry name" value="NUDIX_hydrolase_CS"/>
</dbReference>
<dbReference type="SUPFAM" id="SSF55811">
    <property type="entry name" value="Nudix"/>
    <property type="match status" value="1"/>
</dbReference>
<dbReference type="GO" id="GO:0016787">
    <property type="term" value="F:hydrolase activity"/>
    <property type="evidence" value="ECO:0007669"/>
    <property type="project" value="UniProtKB-KW"/>
</dbReference>
<dbReference type="PROSITE" id="PS00893">
    <property type="entry name" value="NUDIX_BOX"/>
    <property type="match status" value="1"/>
</dbReference>
<name>A0A840CRZ5_9BACT</name>